<dbReference type="SUPFAM" id="SSF46785">
    <property type="entry name" value="Winged helix' DNA-binding domain"/>
    <property type="match status" value="1"/>
</dbReference>
<evidence type="ECO:0000313" key="5">
    <source>
        <dbReference type="EMBL" id="KRR22602.1"/>
    </source>
</evidence>
<dbReference type="InterPro" id="IPR036388">
    <property type="entry name" value="WH-like_DNA-bd_sf"/>
</dbReference>
<dbReference type="CDD" id="cd07377">
    <property type="entry name" value="WHTH_GntR"/>
    <property type="match status" value="1"/>
</dbReference>
<dbReference type="GO" id="GO:0003700">
    <property type="term" value="F:DNA-binding transcription factor activity"/>
    <property type="evidence" value="ECO:0007669"/>
    <property type="project" value="InterPro"/>
</dbReference>
<dbReference type="GO" id="GO:0003677">
    <property type="term" value="F:DNA binding"/>
    <property type="evidence" value="ECO:0007669"/>
    <property type="project" value="UniProtKB-KW"/>
</dbReference>
<comment type="caution">
    <text evidence="5">The sequence shown here is derived from an EMBL/GenBank/DDBJ whole genome shotgun (WGS) entry which is preliminary data.</text>
</comment>
<dbReference type="GO" id="GO:0045892">
    <property type="term" value="P:negative regulation of DNA-templated transcription"/>
    <property type="evidence" value="ECO:0007669"/>
    <property type="project" value="TreeGrafter"/>
</dbReference>
<dbReference type="PRINTS" id="PR00035">
    <property type="entry name" value="HTHGNTR"/>
</dbReference>
<dbReference type="InterPro" id="IPR050679">
    <property type="entry name" value="Bact_HTH_transcr_reg"/>
</dbReference>
<name>A0A0R3MRY0_9BRAD</name>
<dbReference type="EMBL" id="LLYA01000163">
    <property type="protein sequence ID" value="KRR22602.1"/>
    <property type="molecule type" value="Genomic_DNA"/>
</dbReference>
<gene>
    <name evidence="5" type="ORF">CQ13_28775</name>
</gene>
<evidence type="ECO:0000256" key="1">
    <source>
        <dbReference type="ARBA" id="ARBA00023015"/>
    </source>
</evidence>
<keyword evidence="1" id="KW-0805">Transcription regulation</keyword>
<evidence type="ECO:0000256" key="3">
    <source>
        <dbReference type="ARBA" id="ARBA00023163"/>
    </source>
</evidence>
<dbReference type="SMART" id="SM00345">
    <property type="entry name" value="HTH_GNTR"/>
    <property type="match status" value="1"/>
</dbReference>
<organism evidence="5 6">
    <name type="scientific">Bradyrhizobium retamae</name>
    <dbReference type="NCBI Taxonomy" id="1300035"/>
    <lineage>
        <taxon>Bacteria</taxon>
        <taxon>Pseudomonadati</taxon>
        <taxon>Pseudomonadota</taxon>
        <taxon>Alphaproteobacteria</taxon>
        <taxon>Hyphomicrobiales</taxon>
        <taxon>Nitrobacteraceae</taxon>
        <taxon>Bradyrhizobium</taxon>
    </lineage>
</organism>
<dbReference type="InterPro" id="IPR036390">
    <property type="entry name" value="WH_DNA-bd_sf"/>
</dbReference>
<feature type="domain" description="HTH gntR-type" evidence="4">
    <location>
        <begin position="15"/>
        <end position="88"/>
    </location>
</feature>
<dbReference type="PANTHER" id="PTHR44846:SF1">
    <property type="entry name" value="MANNOSYL-D-GLYCERATE TRANSPORT_METABOLISM SYSTEM REPRESSOR MNGR-RELATED"/>
    <property type="match status" value="1"/>
</dbReference>
<dbReference type="PROSITE" id="PS50949">
    <property type="entry name" value="HTH_GNTR"/>
    <property type="match status" value="1"/>
</dbReference>
<dbReference type="Pfam" id="PF00392">
    <property type="entry name" value="GntR"/>
    <property type="match status" value="1"/>
</dbReference>
<keyword evidence="2" id="KW-0238">DNA-binding</keyword>
<reference evidence="5 6" key="1">
    <citation type="submission" date="2014-03" db="EMBL/GenBank/DDBJ databases">
        <title>Bradyrhizobium valentinum sp. nov., isolated from effective nodules of Lupinus mariae-josephae, a lupine endemic of basic-lime soils in Eastern Spain.</title>
        <authorList>
            <person name="Duran D."/>
            <person name="Rey L."/>
            <person name="Navarro A."/>
            <person name="Busquets A."/>
            <person name="Imperial J."/>
            <person name="Ruiz-Argueso T."/>
        </authorList>
    </citation>
    <scope>NUCLEOTIDE SEQUENCE [LARGE SCALE GENOMIC DNA]</scope>
    <source>
        <strain evidence="5 6">Ro19</strain>
    </source>
</reference>
<protein>
    <recommendedName>
        <fullName evidence="4">HTH gntR-type domain-containing protein</fullName>
    </recommendedName>
</protein>
<keyword evidence="3" id="KW-0804">Transcription</keyword>
<evidence type="ECO:0000256" key="2">
    <source>
        <dbReference type="ARBA" id="ARBA00023125"/>
    </source>
</evidence>
<keyword evidence="6" id="KW-1185">Reference proteome</keyword>
<dbReference type="OrthoDB" id="9794015at2"/>
<dbReference type="Proteomes" id="UP000052023">
    <property type="component" value="Unassembled WGS sequence"/>
</dbReference>
<evidence type="ECO:0000259" key="4">
    <source>
        <dbReference type="PROSITE" id="PS50949"/>
    </source>
</evidence>
<dbReference type="AlphaFoldDB" id="A0A0R3MRY0"/>
<dbReference type="PANTHER" id="PTHR44846">
    <property type="entry name" value="MANNOSYL-D-GLYCERATE TRANSPORT/METABOLISM SYSTEM REPRESSOR MNGR-RELATED"/>
    <property type="match status" value="1"/>
</dbReference>
<evidence type="ECO:0000313" key="6">
    <source>
        <dbReference type="Proteomes" id="UP000052023"/>
    </source>
</evidence>
<accession>A0A0R3MRY0</accession>
<sequence length="200" mass="22533">MVDDRQIRRIRKAVTPLYVQIVENCDQIIAGVYPPEQQLPSETSLTRNFGVSRVTVRQALAELESTGFYPQASRKGYVRLSGTHVRQQFSSGAQTIVEALPVVGTDFRRLRTCERNVQIGDVLVVCRSDARVRQQFGSHGKLAMQDQPLLAMEDLCEIDACLADDSSRREHHRHRGNCLQPGAFEEGAHAIRVDRVPCQY</sequence>
<dbReference type="InterPro" id="IPR000524">
    <property type="entry name" value="Tscrpt_reg_HTH_GntR"/>
</dbReference>
<proteinExistence type="predicted"/>
<dbReference type="Gene3D" id="1.10.10.10">
    <property type="entry name" value="Winged helix-like DNA-binding domain superfamily/Winged helix DNA-binding domain"/>
    <property type="match status" value="1"/>
</dbReference>